<dbReference type="Proteomes" id="UP000792457">
    <property type="component" value="Unassembled WGS sequence"/>
</dbReference>
<reference evidence="2" key="2">
    <citation type="submission" date="2017-10" db="EMBL/GenBank/DDBJ databases">
        <title>Ladona fulva Genome sequencing and assembly.</title>
        <authorList>
            <person name="Murali S."/>
            <person name="Richards S."/>
            <person name="Bandaranaike D."/>
            <person name="Bellair M."/>
            <person name="Blankenburg K."/>
            <person name="Chao H."/>
            <person name="Dinh H."/>
            <person name="Doddapaneni H."/>
            <person name="Dugan-Rocha S."/>
            <person name="Elkadiri S."/>
            <person name="Gnanaolivu R."/>
            <person name="Hernandez B."/>
            <person name="Skinner E."/>
            <person name="Javaid M."/>
            <person name="Lee S."/>
            <person name="Li M."/>
            <person name="Ming W."/>
            <person name="Munidasa M."/>
            <person name="Muniz J."/>
            <person name="Nguyen L."/>
            <person name="Hughes D."/>
            <person name="Osuji N."/>
            <person name="Pu L.-L."/>
            <person name="Puazo M."/>
            <person name="Qu C."/>
            <person name="Quiroz J."/>
            <person name="Raj R."/>
            <person name="Weissenberger G."/>
            <person name="Xin Y."/>
            <person name="Zou X."/>
            <person name="Han Y."/>
            <person name="Worley K."/>
            <person name="Muzny D."/>
            <person name="Gibbs R."/>
        </authorList>
    </citation>
    <scope>NUCLEOTIDE SEQUENCE</scope>
    <source>
        <strain evidence="2">Sampled in the wild</strain>
    </source>
</reference>
<dbReference type="EMBL" id="KZ308793">
    <property type="protein sequence ID" value="KAG8234269.1"/>
    <property type="molecule type" value="Genomic_DNA"/>
</dbReference>
<dbReference type="AlphaFoldDB" id="A0A8K0KHD4"/>
<proteinExistence type="predicted"/>
<feature type="non-terminal residue" evidence="2">
    <location>
        <position position="248"/>
    </location>
</feature>
<reference evidence="2" key="1">
    <citation type="submission" date="2013-04" db="EMBL/GenBank/DDBJ databases">
        <authorList>
            <person name="Qu J."/>
            <person name="Murali S.C."/>
            <person name="Bandaranaike D."/>
            <person name="Bellair M."/>
            <person name="Blankenburg K."/>
            <person name="Chao H."/>
            <person name="Dinh H."/>
            <person name="Doddapaneni H."/>
            <person name="Downs B."/>
            <person name="Dugan-Rocha S."/>
            <person name="Elkadiri S."/>
            <person name="Gnanaolivu R.D."/>
            <person name="Hernandez B."/>
            <person name="Javaid M."/>
            <person name="Jayaseelan J.C."/>
            <person name="Lee S."/>
            <person name="Li M."/>
            <person name="Ming W."/>
            <person name="Munidasa M."/>
            <person name="Muniz J."/>
            <person name="Nguyen L."/>
            <person name="Ongeri F."/>
            <person name="Osuji N."/>
            <person name="Pu L.-L."/>
            <person name="Puazo M."/>
            <person name="Qu C."/>
            <person name="Quiroz J."/>
            <person name="Raj R."/>
            <person name="Weissenberger G."/>
            <person name="Xin Y."/>
            <person name="Zou X."/>
            <person name="Han Y."/>
            <person name="Richards S."/>
            <person name="Worley K."/>
            <person name="Muzny D."/>
            <person name="Gibbs R."/>
        </authorList>
    </citation>
    <scope>NUCLEOTIDE SEQUENCE</scope>
    <source>
        <strain evidence="2">Sampled in the wild</strain>
    </source>
</reference>
<comment type="caution">
    <text evidence="2">The sequence shown here is derived from an EMBL/GenBank/DDBJ whole genome shotgun (WGS) entry which is preliminary data.</text>
</comment>
<keyword evidence="3" id="KW-1185">Reference proteome</keyword>
<dbReference type="InterPro" id="IPR036397">
    <property type="entry name" value="RNaseH_sf"/>
</dbReference>
<feature type="domain" description="Tc1-like transposase DDE" evidence="1">
    <location>
        <begin position="148"/>
        <end position="221"/>
    </location>
</feature>
<evidence type="ECO:0000313" key="2">
    <source>
        <dbReference type="EMBL" id="KAG8234269.1"/>
    </source>
</evidence>
<gene>
    <name evidence="2" type="ORF">J437_LFUL006514</name>
</gene>
<dbReference type="OrthoDB" id="8190933at2759"/>
<dbReference type="PANTHER" id="PTHR33939">
    <property type="entry name" value="PROTEIN CBG22215"/>
    <property type="match status" value="1"/>
</dbReference>
<accession>A0A8K0KHD4</accession>
<dbReference type="Pfam" id="PF13358">
    <property type="entry name" value="DDE_3"/>
    <property type="match status" value="1"/>
</dbReference>
<dbReference type="InterPro" id="IPR038717">
    <property type="entry name" value="Tc1-like_DDE_dom"/>
</dbReference>
<evidence type="ECO:0000259" key="1">
    <source>
        <dbReference type="Pfam" id="PF13358"/>
    </source>
</evidence>
<organism evidence="2 3">
    <name type="scientific">Ladona fulva</name>
    <name type="common">Scarce chaser dragonfly</name>
    <name type="synonym">Libellula fulva</name>
    <dbReference type="NCBI Taxonomy" id="123851"/>
    <lineage>
        <taxon>Eukaryota</taxon>
        <taxon>Metazoa</taxon>
        <taxon>Ecdysozoa</taxon>
        <taxon>Arthropoda</taxon>
        <taxon>Hexapoda</taxon>
        <taxon>Insecta</taxon>
        <taxon>Pterygota</taxon>
        <taxon>Palaeoptera</taxon>
        <taxon>Odonata</taxon>
        <taxon>Epiprocta</taxon>
        <taxon>Anisoptera</taxon>
        <taxon>Libelluloidea</taxon>
        <taxon>Libellulidae</taxon>
        <taxon>Ladona</taxon>
    </lineage>
</organism>
<dbReference type="PANTHER" id="PTHR33939:SF1">
    <property type="entry name" value="DUF4371 DOMAIN-CONTAINING PROTEIN"/>
    <property type="match status" value="1"/>
</dbReference>
<sequence>MNFTWKKRSIQHSVLSFRLSERKQVLKDKLVHLQILLGKIGFRWGKTNSDKSVLCERLDIRLKRIEFLRSINRFREEGHQIIYTNETYIHSSHTTPFQWKSNDKEGIKAPVLKGHRLIIVHGGGEMGFIPEALLIFKSGLKTGDYHGEMNIVIDNAPYHNVQLNRPPSSNAKKDTMKEWLDSRGLQYSSKETKIELLPPYHPELNPIDNIWGIMKNWMAVRNVTFKLEDVKKLVIEKCANICKEEWEG</sequence>
<dbReference type="GO" id="GO:0003676">
    <property type="term" value="F:nucleic acid binding"/>
    <property type="evidence" value="ECO:0007669"/>
    <property type="project" value="InterPro"/>
</dbReference>
<name>A0A8K0KHD4_LADFU</name>
<evidence type="ECO:0000313" key="3">
    <source>
        <dbReference type="Proteomes" id="UP000792457"/>
    </source>
</evidence>
<protein>
    <recommendedName>
        <fullName evidence="1">Tc1-like transposase DDE domain-containing protein</fullName>
    </recommendedName>
</protein>
<dbReference type="Gene3D" id="3.30.420.10">
    <property type="entry name" value="Ribonuclease H-like superfamily/Ribonuclease H"/>
    <property type="match status" value="1"/>
</dbReference>